<accession>A0A948RZX4</accession>
<dbReference type="Pfam" id="PF01592">
    <property type="entry name" value="NifU_N"/>
    <property type="match status" value="1"/>
</dbReference>
<evidence type="ECO:0000313" key="3">
    <source>
        <dbReference type="Proteomes" id="UP000777784"/>
    </source>
</evidence>
<proteinExistence type="predicted"/>
<dbReference type="EMBL" id="JAHJDP010000099">
    <property type="protein sequence ID" value="MBU2692717.1"/>
    <property type="molecule type" value="Genomic_DNA"/>
</dbReference>
<dbReference type="GO" id="GO:0051536">
    <property type="term" value="F:iron-sulfur cluster binding"/>
    <property type="evidence" value="ECO:0007669"/>
    <property type="project" value="InterPro"/>
</dbReference>
<reference evidence="2" key="1">
    <citation type="submission" date="2021-05" db="EMBL/GenBank/DDBJ databases">
        <title>Energy efficiency and biological interactions define the core microbiome of deep oligotrophic groundwater.</title>
        <authorList>
            <person name="Mehrshad M."/>
            <person name="Lopez-Fernandez M."/>
            <person name="Bell E."/>
            <person name="Bernier-Latmani R."/>
            <person name="Bertilsson S."/>
            <person name="Dopson M."/>
        </authorList>
    </citation>
    <scope>NUCLEOTIDE SEQUENCE</scope>
    <source>
        <strain evidence="2">Modern_marine.mb.64</strain>
    </source>
</reference>
<dbReference type="Proteomes" id="UP000777784">
    <property type="component" value="Unassembled WGS sequence"/>
</dbReference>
<dbReference type="GO" id="GO:0016226">
    <property type="term" value="P:iron-sulfur cluster assembly"/>
    <property type="evidence" value="ECO:0007669"/>
    <property type="project" value="InterPro"/>
</dbReference>
<dbReference type="NCBIfam" id="TIGR01994">
    <property type="entry name" value="SUF_scaf_2"/>
    <property type="match status" value="1"/>
</dbReference>
<name>A0A948RZX4_UNCEI</name>
<dbReference type="InterPro" id="IPR002871">
    <property type="entry name" value="NIF_FeS_clus_asmbl_NifU_N"/>
</dbReference>
<dbReference type="AlphaFoldDB" id="A0A948RZX4"/>
<evidence type="ECO:0000259" key="1">
    <source>
        <dbReference type="Pfam" id="PF01592"/>
    </source>
</evidence>
<feature type="domain" description="NIF system FeS cluster assembly NifU N-terminal" evidence="1">
    <location>
        <begin position="10"/>
        <end position="128"/>
    </location>
</feature>
<sequence>MKSTELDALYRKVLLDHYRDPRCRDPISSPTHRQKASNPLCGDETSLAVELVDGRFLKIQVRSGGCSICVASGSMMGEIVQGRTEKETRRIADAFQLLMKGSPIPDNVDLGDLRVLEGVLRFPERVKCATLPWVALEGILLERERELEGDQKKDREK</sequence>
<dbReference type="GO" id="GO:0005506">
    <property type="term" value="F:iron ion binding"/>
    <property type="evidence" value="ECO:0007669"/>
    <property type="project" value="InterPro"/>
</dbReference>
<evidence type="ECO:0000313" key="2">
    <source>
        <dbReference type="EMBL" id="MBU2692717.1"/>
    </source>
</evidence>
<dbReference type="Gene3D" id="3.90.1010.10">
    <property type="match status" value="1"/>
</dbReference>
<dbReference type="CDD" id="cd06664">
    <property type="entry name" value="IscU_like"/>
    <property type="match status" value="1"/>
</dbReference>
<comment type="caution">
    <text evidence="2">The sequence shown here is derived from an EMBL/GenBank/DDBJ whole genome shotgun (WGS) entry which is preliminary data.</text>
</comment>
<protein>
    <submittedName>
        <fullName evidence="2">SUF system NifU family Fe-S cluster assembly protein</fullName>
    </submittedName>
</protein>
<dbReference type="SUPFAM" id="SSF82649">
    <property type="entry name" value="SufE/NifU"/>
    <property type="match status" value="1"/>
</dbReference>
<gene>
    <name evidence="2" type="ORF">KJ970_17510</name>
</gene>
<organism evidence="2 3">
    <name type="scientific">Eiseniibacteriota bacterium</name>
    <dbReference type="NCBI Taxonomy" id="2212470"/>
    <lineage>
        <taxon>Bacteria</taxon>
        <taxon>Candidatus Eiseniibacteriota</taxon>
    </lineage>
</organism>